<dbReference type="KEGG" id="psoj:PHYSODRAFT_322181"/>
<sequence length="221" mass="23796">MVVGGLKILLESVPVSGDAIEEPVQLVDPLTPYVELQPERVDDRVPTSHGAQILPKLLLVTLLAGLVEFSGGCSVGGLGRVDYVVVIGSVACEIRVLATHFTQVLSNLEHGSGQLAINHAALDPSLHWSFMRSMEAMASAPRKLASSLDPADVTPAALLAVINHYYAVLEAFDELRQAYTLARQHNEQLHAAPTAIREIADRFVTFGQRKYNASPAKLGKV</sequence>
<evidence type="ECO:0000313" key="2">
    <source>
        <dbReference type="Proteomes" id="UP000002640"/>
    </source>
</evidence>
<protein>
    <submittedName>
        <fullName evidence="1">Uncharacterized protein</fullName>
    </submittedName>
</protein>
<accession>G4YIU3</accession>
<dbReference type="EMBL" id="JH159151">
    <property type="protein sequence ID" value="EGZ28513.1"/>
    <property type="molecule type" value="Genomic_DNA"/>
</dbReference>
<proteinExistence type="predicted"/>
<evidence type="ECO:0000313" key="1">
    <source>
        <dbReference type="EMBL" id="EGZ28513.1"/>
    </source>
</evidence>
<keyword evidence="2" id="KW-1185">Reference proteome</keyword>
<dbReference type="AlphaFoldDB" id="G4YIU3"/>
<gene>
    <name evidence="1" type="ORF">PHYSODRAFT_322181</name>
</gene>
<dbReference type="Proteomes" id="UP000002640">
    <property type="component" value="Unassembled WGS sequence"/>
</dbReference>
<dbReference type="GeneID" id="20644756"/>
<organism evidence="1 2">
    <name type="scientific">Phytophthora sojae (strain P6497)</name>
    <name type="common">Soybean stem and root rot agent</name>
    <name type="synonym">Phytophthora megasperma f. sp. glycines</name>
    <dbReference type="NCBI Taxonomy" id="1094619"/>
    <lineage>
        <taxon>Eukaryota</taxon>
        <taxon>Sar</taxon>
        <taxon>Stramenopiles</taxon>
        <taxon>Oomycota</taxon>
        <taxon>Peronosporomycetes</taxon>
        <taxon>Peronosporales</taxon>
        <taxon>Peronosporaceae</taxon>
        <taxon>Phytophthora</taxon>
    </lineage>
</organism>
<name>G4YIU3_PHYSP</name>
<dbReference type="InParanoid" id="G4YIU3"/>
<reference evidence="1 2" key="1">
    <citation type="journal article" date="2006" name="Science">
        <title>Phytophthora genome sequences uncover evolutionary origins and mechanisms of pathogenesis.</title>
        <authorList>
            <person name="Tyler B.M."/>
            <person name="Tripathy S."/>
            <person name="Zhang X."/>
            <person name="Dehal P."/>
            <person name="Jiang R.H."/>
            <person name="Aerts A."/>
            <person name="Arredondo F.D."/>
            <person name="Baxter L."/>
            <person name="Bensasson D."/>
            <person name="Beynon J.L."/>
            <person name="Chapman J."/>
            <person name="Damasceno C.M."/>
            <person name="Dorrance A.E."/>
            <person name="Dou D."/>
            <person name="Dickerman A.W."/>
            <person name="Dubchak I.L."/>
            <person name="Garbelotto M."/>
            <person name="Gijzen M."/>
            <person name="Gordon S.G."/>
            <person name="Govers F."/>
            <person name="Grunwald N.J."/>
            <person name="Huang W."/>
            <person name="Ivors K.L."/>
            <person name="Jones R.W."/>
            <person name="Kamoun S."/>
            <person name="Krampis K."/>
            <person name="Lamour K.H."/>
            <person name="Lee M.K."/>
            <person name="McDonald W.H."/>
            <person name="Medina M."/>
            <person name="Meijer H.J."/>
            <person name="Nordberg E.K."/>
            <person name="Maclean D.J."/>
            <person name="Ospina-Giraldo M.D."/>
            <person name="Morris P.F."/>
            <person name="Phuntumart V."/>
            <person name="Putnam N.H."/>
            <person name="Rash S."/>
            <person name="Rose J.K."/>
            <person name="Sakihama Y."/>
            <person name="Salamov A.A."/>
            <person name="Savidor A."/>
            <person name="Scheuring C.F."/>
            <person name="Smith B.M."/>
            <person name="Sobral B.W."/>
            <person name="Terry A."/>
            <person name="Torto-Alalibo T.A."/>
            <person name="Win J."/>
            <person name="Xu Z."/>
            <person name="Zhang H."/>
            <person name="Grigoriev I.V."/>
            <person name="Rokhsar D.S."/>
            <person name="Boore J.L."/>
        </authorList>
    </citation>
    <scope>NUCLEOTIDE SEQUENCE [LARGE SCALE GENOMIC DNA]</scope>
    <source>
        <strain evidence="1 2">P6497</strain>
    </source>
</reference>
<dbReference type="RefSeq" id="XP_009515788.1">
    <property type="nucleotide sequence ID" value="XM_009517493.1"/>
</dbReference>